<proteinExistence type="predicted"/>
<dbReference type="InterPro" id="IPR051212">
    <property type="entry name" value="Type-I_RE_S_subunit"/>
</dbReference>
<evidence type="ECO:0000256" key="2">
    <source>
        <dbReference type="ARBA" id="ARBA00023125"/>
    </source>
</evidence>
<protein>
    <submittedName>
        <fullName evidence="3">Type I restriction enzyme, S subunit</fullName>
    </submittedName>
</protein>
<dbReference type="Gene3D" id="3.90.220.20">
    <property type="entry name" value="DNA methylase specificity domains"/>
    <property type="match status" value="2"/>
</dbReference>
<reference evidence="3 4" key="1">
    <citation type="submission" date="2016-10" db="EMBL/GenBank/DDBJ databases">
        <authorList>
            <person name="de Groot N.N."/>
        </authorList>
    </citation>
    <scope>NUCLEOTIDE SEQUENCE [LARGE SCALE GENOMIC DNA]</scope>
    <source>
        <strain evidence="3 4">DSM 373</strain>
    </source>
</reference>
<dbReference type="GO" id="GO:0003677">
    <property type="term" value="F:DNA binding"/>
    <property type="evidence" value="ECO:0007669"/>
    <property type="project" value="UniProtKB-KW"/>
</dbReference>
<accession>A0A1H6XNL6</accession>
<dbReference type="EMBL" id="FNYQ01000074">
    <property type="protein sequence ID" value="SEJ30671.1"/>
    <property type="molecule type" value="Genomic_DNA"/>
</dbReference>
<name>A0A1H6XNL6_9GAMM</name>
<dbReference type="Proteomes" id="UP000199250">
    <property type="component" value="Unassembled WGS sequence"/>
</dbReference>
<gene>
    <name evidence="3" type="ORF">SAMN04244572_03486</name>
</gene>
<keyword evidence="1" id="KW-0680">Restriction system</keyword>
<evidence type="ECO:0000256" key="1">
    <source>
        <dbReference type="ARBA" id="ARBA00022747"/>
    </source>
</evidence>
<sequence>MQRISRGLLGNIRIVIPPLVEQTQVARFLDHETARIDGLIAEQQRLIELLKEKRQAVISHAVTKGLDPSVPMKDSGVEWLGEVPAHWRSHRVKRLFRQSKRQGYTDMEVLSVYRDHGVIRKSSRNDNNNKTPEDLSLYQLVNVGDLVVNKMKAWQGSLGVSVHHGITSPDYVVYSPSHDEVPKFIHYLLSANHMPEVYLSISNGIRPSQWRIEPEKFEQLEIFLPRVC</sequence>
<organism evidence="3 4">
    <name type="scientific">Azotobacter beijerinckii</name>
    <dbReference type="NCBI Taxonomy" id="170623"/>
    <lineage>
        <taxon>Bacteria</taxon>
        <taxon>Pseudomonadati</taxon>
        <taxon>Pseudomonadota</taxon>
        <taxon>Gammaproteobacteria</taxon>
        <taxon>Pseudomonadales</taxon>
        <taxon>Pseudomonadaceae</taxon>
        <taxon>Azotobacter</taxon>
    </lineage>
</organism>
<dbReference type="GO" id="GO:0009307">
    <property type="term" value="P:DNA restriction-modification system"/>
    <property type="evidence" value="ECO:0007669"/>
    <property type="project" value="UniProtKB-KW"/>
</dbReference>
<dbReference type="InterPro" id="IPR044946">
    <property type="entry name" value="Restrct_endonuc_typeI_TRD_sf"/>
</dbReference>
<keyword evidence="2" id="KW-0238">DNA-binding</keyword>
<evidence type="ECO:0000313" key="4">
    <source>
        <dbReference type="Proteomes" id="UP000199250"/>
    </source>
</evidence>
<dbReference type="PANTHER" id="PTHR43140">
    <property type="entry name" value="TYPE-1 RESTRICTION ENZYME ECOKI SPECIFICITY PROTEIN"/>
    <property type="match status" value="1"/>
</dbReference>
<dbReference type="PANTHER" id="PTHR43140:SF1">
    <property type="entry name" value="TYPE I RESTRICTION ENZYME ECOKI SPECIFICITY SUBUNIT"/>
    <property type="match status" value="1"/>
</dbReference>
<dbReference type="AlphaFoldDB" id="A0A1H6XNL6"/>
<dbReference type="SUPFAM" id="SSF116734">
    <property type="entry name" value="DNA methylase specificity domain"/>
    <property type="match status" value="2"/>
</dbReference>
<dbReference type="Gene3D" id="1.10.287.1120">
    <property type="entry name" value="Bipartite methylase S protein"/>
    <property type="match status" value="1"/>
</dbReference>
<evidence type="ECO:0000313" key="3">
    <source>
        <dbReference type="EMBL" id="SEJ30671.1"/>
    </source>
</evidence>